<keyword evidence="4" id="KW-1185">Reference proteome</keyword>
<dbReference type="InterPro" id="IPR021953">
    <property type="entry name" value="DUF3570"/>
</dbReference>
<sequence length="411" mass="45671">MQLKKESKSVRGALALATCSLLTGTSQGVNAASEEKWEVDSAVLLYSEGSDRVSVIEPVVGLRKSLGDDEYVGVRLVVDTLTGSSPNGAIPTDEVQTFTTPSGNSSYTAGPGETPLDPTFRDTRVALSGEWEKPLSERLKGIFSANFSTEHDYQSAGISATLARDFNNRNTTLSAGASFSQDTIEPEGGAPVGLTPMPAFPDVKETQSTSEDKTVSELLLGVTQVVNRRTLMQFNYTYGIDDGYLSDPYKLLSVTDGAGDVTGYLYENRPDERSRQTIFWRTLHHLSDDVADVSYRYYWDDWDLNSHTLDLRYRHELGSGHYLQPHVRWYKQSAAEFYHFKLDEGNIPTYASADYRLGNMTTNTFGLKYGVASSDKQEYSVRLEYMTQSDDDGEFEDVDAVLLQANYSFLF</sequence>
<protein>
    <recommendedName>
        <fullName evidence="5">DUF3570 domain-containing protein</fullName>
    </recommendedName>
</protein>
<reference evidence="3 4" key="1">
    <citation type="submission" date="2016-10" db="EMBL/GenBank/DDBJ databases">
        <authorList>
            <person name="de Groot N.N."/>
        </authorList>
    </citation>
    <scope>NUCLEOTIDE SEQUENCE [LARGE SCALE GENOMIC DNA]</scope>
    <source>
        <strain evidence="3 4">HLD2</strain>
    </source>
</reference>
<evidence type="ECO:0000313" key="3">
    <source>
        <dbReference type="EMBL" id="SCZ53601.1"/>
    </source>
</evidence>
<evidence type="ECO:0008006" key="5">
    <source>
        <dbReference type="Google" id="ProtNLM"/>
    </source>
</evidence>
<feature type="compositionally biased region" description="Polar residues" evidence="1">
    <location>
        <begin position="98"/>
        <end position="108"/>
    </location>
</feature>
<dbReference type="STRING" id="415747.SAMN03097708_00961"/>
<proteinExistence type="predicted"/>
<dbReference type="EMBL" id="FMWD01000002">
    <property type="protein sequence ID" value="SCZ53601.1"/>
    <property type="molecule type" value="Genomic_DNA"/>
</dbReference>
<evidence type="ECO:0000256" key="1">
    <source>
        <dbReference type="SAM" id="MobiDB-lite"/>
    </source>
</evidence>
<feature type="chain" id="PRO_5011551318" description="DUF3570 domain-containing protein" evidence="2">
    <location>
        <begin position="32"/>
        <end position="411"/>
    </location>
</feature>
<organism evidence="3 4">
    <name type="scientific">Thiohalomonas denitrificans</name>
    <dbReference type="NCBI Taxonomy" id="415747"/>
    <lineage>
        <taxon>Bacteria</taxon>
        <taxon>Pseudomonadati</taxon>
        <taxon>Pseudomonadota</taxon>
        <taxon>Gammaproteobacteria</taxon>
        <taxon>Thiohalomonadales</taxon>
        <taxon>Thiohalomonadaceae</taxon>
        <taxon>Thiohalomonas</taxon>
    </lineage>
</organism>
<dbReference type="Pfam" id="PF12094">
    <property type="entry name" value="DUF3570"/>
    <property type="match status" value="1"/>
</dbReference>
<dbReference type="AlphaFoldDB" id="A0A1G5PWN4"/>
<evidence type="ECO:0000313" key="4">
    <source>
        <dbReference type="Proteomes" id="UP000199648"/>
    </source>
</evidence>
<dbReference type="RefSeq" id="WP_092993171.1">
    <property type="nucleotide sequence ID" value="NZ_FMWD01000002.1"/>
</dbReference>
<evidence type="ECO:0000256" key="2">
    <source>
        <dbReference type="SAM" id="SignalP"/>
    </source>
</evidence>
<dbReference type="OrthoDB" id="5450709at2"/>
<keyword evidence="2" id="KW-0732">Signal</keyword>
<feature type="region of interest" description="Disordered" evidence="1">
    <location>
        <begin position="98"/>
        <end position="119"/>
    </location>
</feature>
<accession>A0A1G5PWN4</accession>
<name>A0A1G5PWN4_9GAMM</name>
<dbReference type="Proteomes" id="UP000199648">
    <property type="component" value="Unassembled WGS sequence"/>
</dbReference>
<gene>
    <name evidence="3" type="ORF">SAMN03097708_00961</name>
</gene>
<feature type="signal peptide" evidence="2">
    <location>
        <begin position="1"/>
        <end position="31"/>
    </location>
</feature>